<dbReference type="AlphaFoldDB" id="A0A9N9NU77"/>
<dbReference type="Gene3D" id="1.25.40.530">
    <property type="entry name" value="MyTH4 domain"/>
    <property type="match status" value="1"/>
</dbReference>
<dbReference type="Pfam" id="PF00620">
    <property type="entry name" value="RhoGAP"/>
    <property type="match status" value="1"/>
</dbReference>
<keyword evidence="4" id="KW-1185">Reference proteome</keyword>
<sequence length="311" mass="35924">IMGDRHRGRGPVNVLEDIQWLLDRGILHGELRDEIYVQICKQLTKNPNSESVRKGWELLCVMAVTFPPSKNFEVYLMQFVSEHFNIQENQVDLLSKHVHSRLTRICKRGPKGKVLTLAEIERAKEAPFNPSVFGESLEFVMELQKKTHPELKLPRILPFLADAILELKGQSSEGIFRVPGDAEFITELKLRIEKNRYDISGITDPNVPSSLLKFWLRDLVEPLIPTDFYDRCIKHAEDKDMTIEIVKSLPEINKRVVVYTIDFLQKFDNPETVTQTKMNVHNLAMCFAPNFLRCPSDNLSVIFENTKYEQA</sequence>
<evidence type="ECO:0000259" key="2">
    <source>
        <dbReference type="PROSITE" id="PS51016"/>
    </source>
</evidence>
<dbReference type="SMART" id="SM00139">
    <property type="entry name" value="MyTH4"/>
    <property type="match status" value="1"/>
</dbReference>
<gene>
    <name evidence="3" type="ORF">AMORRO_LOCUS15899</name>
</gene>
<comment type="caution">
    <text evidence="3">The sequence shown here is derived from an EMBL/GenBank/DDBJ whole genome shotgun (WGS) entry which is preliminary data.</text>
</comment>
<feature type="domain" description="MyTH4" evidence="2">
    <location>
        <begin position="1"/>
        <end position="124"/>
    </location>
</feature>
<dbReference type="GO" id="GO:0005856">
    <property type="term" value="C:cytoskeleton"/>
    <property type="evidence" value="ECO:0007669"/>
    <property type="project" value="InterPro"/>
</dbReference>
<dbReference type="Proteomes" id="UP000789342">
    <property type="component" value="Unassembled WGS sequence"/>
</dbReference>
<dbReference type="PROSITE" id="PS50238">
    <property type="entry name" value="RHOGAP"/>
    <property type="match status" value="1"/>
</dbReference>
<dbReference type="EMBL" id="CAJVPV010040681">
    <property type="protein sequence ID" value="CAG8760739.1"/>
    <property type="molecule type" value="Genomic_DNA"/>
</dbReference>
<evidence type="ECO:0000313" key="4">
    <source>
        <dbReference type="Proteomes" id="UP000789342"/>
    </source>
</evidence>
<feature type="domain" description="Rho-GAP" evidence="1">
    <location>
        <begin position="135"/>
        <end position="311"/>
    </location>
</feature>
<dbReference type="GO" id="GO:0007165">
    <property type="term" value="P:signal transduction"/>
    <property type="evidence" value="ECO:0007669"/>
    <property type="project" value="InterPro"/>
</dbReference>
<feature type="non-terminal residue" evidence="3">
    <location>
        <position position="311"/>
    </location>
</feature>
<name>A0A9N9NU77_9GLOM</name>
<dbReference type="PANTHER" id="PTHR45876:SF8">
    <property type="entry name" value="FI04035P"/>
    <property type="match status" value="1"/>
</dbReference>
<dbReference type="GO" id="GO:0005096">
    <property type="term" value="F:GTPase activator activity"/>
    <property type="evidence" value="ECO:0007669"/>
    <property type="project" value="TreeGrafter"/>
</dbReference>
<dbReference type="SMART" id="SM00324">
    <property type="entry name" value="RhoGAP"/>
    <property type="match status" value="1"/>
</dbReference>
<dbReference type="InterPro" id="IPR038185">
    <property type="entry name" value="MyTH4_dom_sf"/>
</dbReference>
<evidence type="ECO:0000313" key="3">
    <source>
        <dbReference type="EMBL" id="CAG8760739.1"/>
    </source>
</evidence>
<organism evidence="3 4">
    <name type="scientific">Acaulospora morrowiae</name>
    <dbReference type="NCBI Taxonomy" id="94023"/>
    <lineage>
        <taxon>Eukaryota</taxon>
        <taxon>Fungi</taxon>
        <taxon>Fungi incertae sedis</taxon>
        <taxon>Mucoromycota</taxon>
        <taxon>Glomeromycotina</taxon>
        <taxon>Glomeromycetes</taxon>
        <taxon>Diversisporales</taxon>
        <taxon>Acaulosporaceae</taxon>
        <taxon>Acaulospora</taxon>
    </lineage>
</organism>
<reference evidence="3" key="1">
    <citation type="submission" date="2021-06" db="EMBL/GenBank/DDBJ databases">
        <authorList>
            <person name="Kallberg Y."/>
            <person name="Tangrot J."/>
            <person name="Rosling A."/>
        </authorList>
    </citation>
    <scope>NUCLEOTIDE SEQUENCE</scope>
    <source>
        <strain evidence="3">CL551</strain>
    </source>
</reference>
<accession>A0A9N9NU77</accession>
<dbReference type="OrthoDB" id="437889at2759"/>
<dbReference type="Gene3D" id="1.10.555.10">
    <property type="entry name" value="Rho GTPase activation protein"/>
    <property type="match status" value="1"/>
</dbReference>
<dbReference type="PROSITE" id="PS51016">
    <property type="entry name" value="MYTH4"/>
    <property type="match status" value="1"/>
</dbReference>
<dbReference type="InterPro" id="IPR000198">
    <property type="entry name" value="RhoGAP_dom"/>
</dbReference>
<dbReference type="SUPFAM" id="SSF48350">
    <property type="entry name" value="GTPase activation domain, GAP"/>
    <property type="match status" value="1"/>
</dbReference>
<dbReference type="Pfam" id="PF00784">
    <property type="entry name" value="MyTH4"/>
    <property type="match status" value="1"/>
</dbReference>
<feature type="non-terminal residue" evidence="3">
    <location>
        <position position="1"/>
    </location>
</feature>
<evidence type="ECO:0000259" key="1">
    <source>
        <dbReference type="PROSITE" id="PS50238"/>
    </source>
</evidence>
<dbReference type="GO" id="GO:0005737">
    <property type="term" value="C:cytoplasm"/>
    <property type="evidence" value="ECO:0007669"/>
    <property type="project" value="TreeGrafter"/>
</dbReference>
<protein>
    <submittedName>
        <fullName evidence="3">15551_t:CDS:1</fullName>
    </submittedName>
</protein>
<dbReference type="InterPro" id="IPR000857">
    <property type="entry name" value="MyTH4_dom"/>
</dbReference>
<dbReference type="PANTHER" id="PTHR45876">
    <property type="entry name" value="FI04035P"/>
    <property type="match status" value="1"/>
</dbReference>
<dbReference type="FunFam" id="1.10.555.10:FF:000045">
    <property type="entry name" value="RhoGAP domain containing protein"/>
    <property type="match status" value="1"/>
</dbReference>
<proteinExistence type="predicted"/>
<dbReference type="InterPro" id="IPR008936">
    <property type="entry name" value="Rho_GTPase_activation_prot"/>
</dbReference>